<keyword evidence="5" id="KW-1185">Reference proteome</keyword>
<dbReference type="AlphaFoldDB" id="A0AA97FJF3"/>
<feature type="transmembrane region" description="Helical" evidence="2">
    <location>
        <begin position="250"/>
        <end position="270"/>
    </location>
</feature>
<organism evidence="4 5">
    <name type="scientific">Microbacterium betulae</name>
    <dbReference type="NCBI Taxonomy" id="2981139"/>
    <lineage>
        <taxon>Bacteria</taxon>
        <taxon>Bacillati</taxon>
        <taxon>Actinomycetota</taxon>
        <taxon>Actinomycetes</taxon>
        <taxon>Micrococcales</taxon>
        <taxon>Microbacteriaceae</taxon>
        <taxon>Microbacterium</taxon>
    </lineage>
</organism>
<dbReference type="RefSeq" id="WP_317139113.1">
    <property type="nucleotide sequence ID" value="NZ_CP118157.1"/>
</dbReference>
<dbReference type="GO" id="GO:0016020">
    <property type="term" value="C:membrane"/>
    <property type="evidence" value="ECO:0007669"/>
    <property type="project" value="TreeGrafter"/>
</dbReference>
<evidence type="ECO:0000259" key="3">
    <source>
        <dbReference type="Pfam" id="PF01757"/>
    </source>
</evidence>
<feature type="transmembrane region" description="Helical" evidence="2">
    <location>
        <begin position="146"/>
        <end position="170"/>
    </location>
</feature>
<sequence length="398" mass="42776">MNGRRGVAYEEFQATGFFSGLDGLRAFAVVAVIWQHTSGNPGPELLSQGGFGVDLFFAISGFLITTLLLRERRRNGRIALRSFAVRRVFRIMPVYYAVLVVYVVLVLATRRGTPEGDGFLANLPAFLTYTSNWFVDLDAGPSVPFYFAWSLATEEQFYLFWPPLLALLLFRAARSRAGGSGGIGSGGRRAAVAPLAALGALVAVGQLAIAQGSRDLPIVILSSLALPILLGAAMAVLLDHRPGFEAVAPWVSARWFAPVAAAGVLASLAWQTPTQLTQVLMVLLVASVGVSESTLLHPLLRWPPIAHVGAVSYGMYLMHMLCANALRPALGERFGIPLFVLTTVLAVIVASVSRTVFEAPLQRVGRRLSEGMAARRERPPSRAGAAVSRPTGPDETRR</sequence>
<dbReference type="GO" id="GO:0016747">
    <property type="term" value="F:acyltransferase activity, transferring groups other than amino-acyl groups"/>
    <property type="evidence" value="ECO:0007669"/>
    <property type="project" value="InterPro"/>
</dbReference>
<feature type="transmembrane region" description="Helical" evidence="2">
    <location>
        <begin position="308"/>
        <end position="326"/>
    </location>
</feature>
<dbReference type="Proteomes" id="UP001305498">
    <property type="component" value="Chromosome"/>
</dbReference>
<feature type="transmembrane region" description="Helical" evidence="2">
    <location>
        <begin position="46"/>
        <end position="69"/>
    </location>
</feature>
<keyword evidence="2" id="KW-0812">Transmembrane</keyword>
<keyword evidence="4" id="KW-0808">Transferase</keyword>
<evidence type="ECO:0000256" key="2">
    <source>
        <dbReference type="SAM" id="Phobius"/>
    </source>
</evidence>
<feature type="transmembrane region" description="Helical" evidence="2">
    <location>
        <begin position="338"/>
        <end position="357"/>
    </location>
</feature>
<dbReference type="PANTHER" id="PTHR23028">
    <property type="entry name" value="ACETYLTRANSFERASE"/>
    <property type="match status" value="1"/>
</dbReference>
<feature type="transmembrane region" description="Helical" evidence="2">
    <location>
        <begin position="276"/>
        <end position="296"/>
    </location>
</feature>
<feature type="transmembrane region" description="Helical" evidence="2">
    <location>
        <begin position="191"/>
        <end position="210"/>
    </location>
</feature>
<evidence type="ECO:0000313" key="4">
    <source>
        <dbReference type="EMBL" id="WOF22642.1"/>
    </source>
</evidence>
<keyword evidence="2" id="KW-1133">Transmembrane helix</keyword>
<dbReference type="Pfam" id="PF01757">
    <property type="entry name" value="Acyl_transf_3"/>
    <property type="match status" value="1"/>
</dbReference>
<accession>A0AA97FJF3</accession>
<dbReference type="PANTHER" id="PTHR23028:SF53">
    <property type="entry name" value="ACYL_TRANSF_3 DOMAIN-CONTAINING PROTEIN"/>
    <property type="match status" value="1"/>
</dbReference>
<feature type="transmembrane region" description="Helical" evidence="2">
    <location>
        <begin position="89"/>
        <end position="108"/>
    </location>
</feature>
<keyword evidence="4" id="KW-0012">Acyltransferase</keyword>
<dbReference type="EMBL" id="CP118157">
    <property type="protein sequence ID" value="WOF22642.1"/>
    <property type="molecule type" value="Genomic_DNA"/>
</dbReference>
<dbReference type="GO" id="GO:0009103">
    <property type="term" value="P:lipopolysaccharide biosynthetic process"/>
    <property type="evidence" value="ECO:0007669"/>
    <property type="project" value="TreeGrafter"/>
</dbReference>
<evidence type="ECO:0000313" key="5">
    <source>
        <dbReference type="Proteomes" id="UP001305498"/>
    </source>
</evidence>
<keyword evidence="2" id="KW-0472">Membrane</keyword>
<feature type="transmembrane region" description="Helical" evidence="2">
    <location>
        <begin position="216"/>
        <end position="238"/>
    </location>
</feature>
<feature type="compositionally biased region" description="Basic and acidic residues" evidence="1">
    <location>
        <begin position="370"/>
        <end position="380"/>
    </location>
</feature>
<dbReference type="InterPro" id="IPR002656">
    <property type="entry name" value="Acyl_transf_3_dom"/>
</dbReference>
<proteinExistence type="predicted"/>
<name>A0AA97FJF3_9MICO</name>
<feature type="domain" description="Acyltransferase 3" evidence="3">
    <location>
        <begin position="19"/>
        <end position="351"/>
    </location>
</feature>
<feature type="region of interest" description="Disordered" evidence="1">
    <location>
        <begin position="370"/>
        <end position="398"/>
    </location>
</feature>
<feature type="transmembrane region" description="Helical" evidence="2">
    <location>
        <begin position="12"/>
        <end position="34"/>
    </location>
</feature>
<dbReference type="InterPro" id="IPR050879">
    <property type="entry name" value="Acyltransferase_3"/>
</dbReference>
<dbReference type="KEGG" id="mbet:N8K70_14785"/>
<protein>
    <submittedName>
        <fullName evidence="4">Acyltransferase</fullName>
    </submittedName>
</protein>
<evidence type="ECO:0000256" key="1">
    <source>
        <dbReference type="SAM" id="MobiDB-lite"/>
    </source>
</evidence>
<reference evidence="4 5" key="1">
    <citation type="submission" date="2023-02" db="EMBL/GenBank/DDBJ databases">
        <title>Microbacterium betulae sp. nov., isolated from birch wood.</title>
        <authorList>
            <person name="Pasciak M."/>
            <person name="Pawlik K.J."/>
            <person name="Martynowski D."/>
            <person name="Laczmanski L."/>
            <person name="Ciekot J."/>
            <person name="Szponar B."/>
            <person name="Wojcik-Fatla A."/>
            <person name="Mackiewicz B."/>
            <person name="Farian E."/>
            <person name="Cholewa G."/>
            <person name="Cholewa A."/>
            <person name="Dutkiewicz J."/>
        </authorList>
    </citation>
    <scope>NUCLEOTIDE SEQUENCE [LARGE SCALE GENOMIC DNA]</scope>
    <source>
        <strain evidence="4 5">AB</strain>
    </source>
</reference>
<gene>
    <name evidence="4" type="ORF">N8K70_14785</name>
</gene>